<dbReference type="GO" id="GO:0016740">
    <property type="term" value="F:transferase activity"/>
    <property type="evidence" value="ECO:0007669"/>
    <property type="project" value="UniProtKB-KW"/>
</dbReference>
<dbReference type="RefSeq" id="WP_225918757.1">
    <property type="nucleotide sequence ID" value="NZ_BOPO01000084.1"/>
</dbReference>
<dbReference type="InterPro" id="IPR029044">
    <property type="entry name" value="Nucleotide-diphossugar_trans"/>
</dbReference>
<name>A0A8J4AGC6_9ACTN</name>
<dbReference type="InterPro" id="IPR050834">
    <property type="entry name" value="Glycosyltransf_2"/>
</dbReference>
<dbReference type="Pfam" id="PF00535">
    <property type="entry name" value="Glycos_transf_2"/>
    <property type="match status" value="1"/>
</dbReference>
<dbReference type="SUPFAM" id="SSF53448">
    <property type="entry name" value="Nucleotide-diphospho-sugar transferases"/>
    <property type="match status" value="1"/>
</dbReference>
<dbReference type="Pfam" id="PF02709">
    <property type="entry name" value="Glyco_transf_7C"/>
    <property type="match status" value="1"/>
</dbReference>
<dbReference type="AlphaFoldDB" id="A0A8J4AGC6"/>
<dbReference type="Proteomes" id="UP000614996">
    <property type="component" value="Unassembled WGS sequence"/>
</dbReference>
<dbReference type="Gene3D" id="3.90.550.10">
    <property type="entry name" value="Spore Coat Polysaccharide Biosynthesis Protein SpsA, Chain A"/>
    <property type="match status" value="1"/>
</dbReference>
<dbReference type="CDD" id="cd00761">
    <property type="entry name" value="Glyco_tranf_GTA_type"/>
    <property type="match status" value="1"/>
</dbReference>
<evidence type="ECO:0000313" key="4">
    <source>
        <dbReference type="EMBL" id="GIL29060.1"/>
    </source>
</evidence>
<accession>A0A8J4AGC6</accession>
<evidence type="ECO:0000313" key="5">
    <source>
        <dbReference type="Proteomes" id="UP000614996"/>
    </source>
</evidence>
<dbReference type="PANTHER" id="PTHR43685">
    <property type="entry name" value="GLYCOSYLTRANSFERASE"/>
    <property type="match status" value="1"/>
</dbReference>
<evidence type="ECO:0000256" key="1">
    <source>
        <dbReference type="ARBA" id="ARBA00022679"/>
    </source>
</evidence>
<evidence type="ECO:0000259" key="3">
    <source>
        <dbReference type="Pfam" id="PF02709"/>
    </source>
</evidence>
<proteinExistence type="predicted"/>
<sequence length="346" mass="37766">MTRSLRDAIAQHDNDYRPHVERFECRTGLCWHDPTPPTLGRGSRLSIVIPVRDNAYCLPTVLDALNAARDYTPASTQLIVVDDASTDQTTAIIRDHPAVDIGIRLPRPVGGAAARNAGLLLAEAPTVLHMDGDMVLPAHALADVAIRGADDLVLVGFRHNVPYTPGPDGRPILPAGEPDLHADYRAHWTPPAGKPMFYSGQVYDQAFVANPLADTDDFVKLGHGRAYYDWDLPRMAVTALVATPRDALIDVGGFDPGFTEIGWGAEDTHMGAMLIAAGCKLAPLRQLRGHHIDPPDADEQWQHKLASAPPRLAHYRQLLTQPAPTGRRGEFTTRTRRLLAEGEALR</sequence>
<dbReference type="PANTHER" id="PTHR43685:SF3">
    <property type="entry name" value="SLR2126 PROTEIN"/>
    <property type="match status" value="1"/>
</dbReference>
<organism evidence="4 5">
    <name type="scientific">Actinocatenispora comari</name>
    <dbReference type="NCBI Taxonomy" id="2807577"/>
    <lineage>
        <taxon>Bacteria</taxon>
        <taxon>Bacillati</taxon>
        <taxon>Actinomycetota</taxon>
        <taxon>Actinomycetes</taxon>
        <taxon>Micromonosporales</taxon>
        <taxon>Micromonosporaceae</taxon>
        <taxon>Actinocatenispora</taxon>
    </lineage>
</organism>
<reference evidence="5" key="1">
    <citation type="journal article" date="2021" name="Int. J. Syst. Evol. Microbiol.">
        <title>Actinocatenispora comari sp. nov., an endophytic actinomycete isolated from aerial parts of Comarum salesowianum.</title>
        <authorList>
            <person name="Oyunbileg N."/>
            <person name="Iizaka Y."/>
            <person name="Hamada M."/>
            <person name="Davaapurev B.O."/>
            <person name="Fukumoto A."/>
            <person name="Tsetseg B."/>
            <person name="Kato F."/>
            <person name="Tamura T."/>
            <person name="Batkhuu J."/>
            <person name="Anzai Y."/>
        </authorList>
    </citation>
    <scope>NUCLEOTIDE SEQUENCE [LARGE SCALE GENOMIC DNA]</scope>
    <source>
        <strain evidence="5">NUM-2625</strain>
    </source>
</reference>
<keyword evidence="5" id="KW-1185">Reference proteome</keyword>
<gene>
    <name evidence="4" type="ORF">NUM_43140</name>
</gene>
<keyword evidence="1" id="KW-0808">Transferase</keyword>
<dbReference type="InterPro" id="IPR027791">
    <property type="entry name" value="Galactosyl_T_C"/>
</dbReference>
<dbReference type="InterPro" id="IPR001173">
    <property type="entry name" value="Glyco_trans_2-like"/>
</dbReference>
<feature type="domain" description="Glycosyltransferase 2-like" evidence="2">
    <location>
        <begin position="46"/>
        <end position="144"/>
    </location>
</feature>
<evidence type="ECO:0000259" key="2">
    <source>
        <dbReference type="Pfam" id="PF00535"/>
    </source>
</evidence>
<protein>
    <recommendedName>
        <fullName evidence="6">Glycosyl transferase family 2</fullName>
    </recommendedName>
</protein>
<comment type="caution">
    <text evidence="4">The sequence shown here is derived from an EMBL/GenBank/DDBJ whole genome shotgun (WGS) entry which is preliminary data.</text>
</comment>
<feature type="domain" description="Galactosyltransferase C-terminal" evidence="3">
    <location>
        <begin position="237"/>
        <end position="283"/>
    </location>
</feature>
<dbReference type="EMBL" id="BOPO01000084">
    <property type="protein sequence ID" value="GIL29060.1"/>
    <property type="molecule type" value="Genomic_DNA"/>
</dbReference>
<evidence type="ECO:0008006" key="6">
    <source>
        <dbReference type="Google" id="ProtNLM"/>
    </source>
</evidence>